<dbReference type="RefSeq" id="XP_041224411.1">
    <property type="nucleotide sequence ID" value="XM_041367280.1"/>
</dbReference>
<name>A0AAD4E3F4_9AGAM</name>
<evidence type="ECO:0000313" key="2">
    <source>
        <dbReference type="EMBL" id="KAG1898835.1"/>
    </source>
</evidence>
<dbReference type="GeneID" id="64661578"/>
<evidence type="ECO:0000313" key="3">
    <source>
        <dbReference type="Proteomes" id="UP001195769"/>
    </source>
</evidence>
<reference evidence="2" key="1">
    <citation type="journal article" date="2020" name="New Phytol.">
        <title>Comparative genomics reveals dynamic genome evolution in host specialist ectomycorrhizal fungi.</title>
        <authorList>
            <person name="Lofgren L.A."/>
            <person name="Nguyen N.H."/>
            <person name="Vilgalys R."/>
            <person name="Ruytinx J."/>
            <person name="Liao H.L."/>
            <person name="Branco S."/>
            <person name="Kuo A."/>
            <person name="LaButti K."/>
            <person name="Lipzen A."/>
            <person name="Andreopoulos W."/>
            <person name="Pangilinan J."/>
            <person name="Riley R."/>
            <person name="Hundley H."/>
            <person name="Na H."/>
            <person name="Barry K."/>
            <person name="Grigoriev I.V."/>
            <person name="Stajich J.E."/>
            <person name="Kennedy P.G."/>
        </authorList>
    </citation>
    <scope>NUCLEOTIDE SEQUENCE</scope>
    <source>
        <strain evidence="2">FC203</strain>
    </source>
</reference>
<accession>A0AAD4E3F4</accession>
<proteinExistence type="predicted"/>
<keyword evidence="3" id="KW-1185">Reference proteome</keyword>
<dbReference type="Proteomes" id="UP001195769">
    <property type="component" value="Unassembled WGS sequence"/>
</dbReference>
<evidence type="ECO:0000256" key="1">
    <source>
        <dbReference type="SAM" id="MobiDB-lite"/>
    </source>
</evidence>
<feature type="region of interest" description="Disordered" evidence="1">
    <location>
        <begin position="137"/>
        <end position="171"/>
    </location>
</feature>
<dbReference type="AlphaFoldDB" id="A0AAD4E3F4"/>
<gene>
    <name evidence="2" type="ORF">F5891DRAFT_1190317</name>
</gene>
<organism evidence="2 3">
    <name type="scientific">Suillus fuscotomentosus</name>
    <dbReference type="NCBI Taxonomy" id="1912939"/>
    <lineage>
        <taxon>Eukaryota</taxon>
        <taxon>Fungi</taxon>
        <taxon>Dikarya</taxon>
        <taxon>Basidiomycota</taxon>
        <taxon>Agaricomycotina</taxon>
        <taxon>Agaricomycetes</taxon>
        <taxon>Agaricomycetidae</taxon>
        <taxon>Boletales</taxon>
        <taxon>Suillineae</taxon>
        <taxon>Suillaceae</taxon>
        <taxon>Suillus</taxon>
    </lineage>
</organism>
<protein>
    <submittedName>
        <fullName evidence="2">Uncharacterized protein</fullName>
    </submittedName>
</protein>
<sequence>MLRMCQASGLSPLENIVQFGSAAVIIFEHSFYVFDRRRYLQDKQTCDPSFYVGLEQYIASPHAAAVTEAVSAAVQAYQETVATASRTYEDAVATASRAYEEAVRTAVYPYEGNSPAWTAKLPFKPLKRRAKAAKAAFERSKEEEKAAFERSKEEEKESVERSEKNEKESSCYRAKEELIKAVVRITLNHRLPRP</sequence>
<comment type="caution">
    <text evidence="2">The sequence shown here is derived from an EMBL/GenBank/DDBJ whole genome shotgun (WGS) entry which is preliminary data.</text>
</comment>
<dbReference type="EMBL" id="JABBWK010000036">
    <property type="protein sequence ID" value="KAG1898835.1"/>
    <property type="molecule type" value="Genomic_DNA"/>
</dbReference>